<accession>A0A1F6AN17</accession>
<proteinExistence type="predicted"/>
<gene>
    <name evidence="2" type="ORF">A2960_03835</name>
</gene>
<dbReference type="Gene3D" id="2.60.120.260">
    <property type="entry name" value="Galactose-binding domain-like"/>
    <property type="match status" value="1"/>
</dbReference>
<feature type="coiled-coil region" evidence="1">
    <location>
        <begin position="757"/>
        <end position="784"/>
    </location>
</feature>
<name>A0A1F6AN17_9BACT</name>
<dbReference type="AlphaFoldDB" id="A0A1F6AN17"/>
<sequence>MSLPKNKLLLFFFSGFLLGFSLVQLTTIPLALAQTATPTPTSIPLIWGVDSSGFFIKEPGASGNEWMRMDTNRQLQATIKGNTPGGGNMVSNPGFEDIYSTGPSTNIGIPNYWMPNWDNTMGTDGTVSNTTDTAIVTEGTTALALYDALTTNGVNIASLPINVTTGGLYTVSLKARNSGAGSLDDGFYARVFYFTGTGGTAKADAYDDSVQIVAADSGTTQGWITYSLDLPAVTSTCGAGNNVACTRARIVLYHDLPNTAAITRYFDSVTFKLSSENLSAVNLSSGYFGSNTGGGIYSFPGNVGIGTAGPGSKLHIYGGAANTELRINNDGGYTPKLSFYENAERANIYVEPTAEDLYFQVKNSGASMTDRLKIARLGAFTFFDDDGTTQRVTIDTTGNIGIGTAGPAAKLDVAGASSLMTNNTGPITINPNTNLLLVTSAGNVGIGTTGPGALLTLSGNAPTIHLIDTDTGADSRFQANTTDGGVIIQADVNNEIANSLIRFQIDGSEMARINSSGDLGIGTTGPAFGLDVVGSQATNYIAQIKNSDTSNTADGLLINLGVANASRGTGNYFVGFAGAGTVAGKIQGGASAVAYTTTAADYAEYFLIANKNDHPVKGDLVVLAPTMNKAVTKGKAGINPLVFAGVVSENPGFIGNGPICKIEDQNCDKNYQESNALVGIKGQVKTKVTTSNGEINVGDPITVSTIAGVGMKATTANQIVGYALENYNEAEGKIGEVLVLINPTWYDPNGKNFSNELAELKSIVANQKSLIDKQQKQIDELKQSLHN</sequence>
<comment type="caution">
    <text evidence="2">The sequence shown here is derived from an EMBL/GenBank/DDBJ whole genome shotgun (WGS) entry which is preliminary data.</text>
</comment>
<dbReference type="Gene3D" id="2.40.300.10">
    <property type="entry name" value="Head decoration protein D"/>
    <property type="match status" value="1"/>
</dbReference>
<dbReference type="EMBL" id="MFJR01000013">
    <property type="protein sequence ID" value="OGG26100.1"/>
    <property type="molecule type" value="Genomic_DNA"/>
</dbReference>
<evidence type="ECO:0000313" key="3">
    <source>
        <dbReference type="Proteomes" id="UP000176609"/>
    </source>
</evidence>
<evidence type="ECO:0000256" key="1">
    <source>
        <dbReference type="SAM" id="Coils"/>
    </source>
</evidence>
<organism evidence="2 3">
    <name type="scientific">Candidatus Gottesmanbacteria bacterium RIFCSPLOWO2_01_FULL_39_12b</name>
    <dbReference type="NCBI Taxonomy" id="1798388"/>
    <lineage>
        <taxon>Bacteria</taxon>
        <taxon>Candidatus Gottesmaniibacteriota</taxon>
    </lineage>
</organism>
<protein>
    <recommendedName>
        <fullName evidence="4">Peptidase S74 domain-containing protein</fullName>
    </recommendedName>
</protein>
<evidence type="ECO:0008006" key="4">
    <source>
        <dbReference type="Google" id="ProtNLM"/>
    </source>
</evidence>
<reference evidence="2 3" key="1">
    <citation type="journal article" date="2016" name="Nat. Commun.">
        <title>Thousands of microbial genomes shed light on interconnected biogeochemical processes in an aquifer system.</title>
        <authorList>
            <person name="Anantharaman K."/>
            <person name="Brown C.T."/>
            <person name="Hug L.A."/>
            <person name="Sharon I."/>
            <person name="Castelle C.J."/>
            <person name="Probst A.J."/>
            <person name="Thomas B.C."/>
            <person name="Singh A."/>
            <person name="Wilkins M.J."/>
            <person name="Karaoz U."/>
            <person name="Brodie E.L."/>
            <person name="Williams K.H."/>
            <person name="Hubbard S.S."/>
            <person name="Banfield J.F."/>
        </authorList>
    </citation>
    <scope>NUCLEOTIDE SEQUENCE [LARGE SCALE GENOMIC DNA]</scope>
</reference>
<keyword evidence="1" id="KW-0175">Coiled coil</keyword>
<evidence type="ECO:0000313" key="2">
    <source>
        <dbReference type="EMBL" id="OGG26100.1"/>
    </source>
</evidence>
<dbReference type="Proteomes" id="UP000176609">
    <property type="component" value="Unassembled WGS sequence"/>
</dbReference>